<dbReference type="PANTHER" id="PTHR21569">
    <property type="entry name" value="RIBOSOMAL PROTEIN S9"/>
    <property type="match status" value="1"/>
</dbReference>
<dbReference type="Proteomes" id="UP000287605">
    <property type="component" value="Unassembled WGS sequence"/>
</dbReference>
<dbReference type="InterPro" id="IPR020574">
    <property type="entry name" value="Ribosomal_uS9_CS"/>
</dbReference>
<dbReference type="InterPro" id="IPR023035">
    <property type="entry name" value="Ribosomal_uS9_bac/plastid"/>
</dbReference>
<evidence type="ECO:0000256" key="6">
    <source>
        <dbReference type="RuleBase" id="RU003815"/>
    </source>
</evidence>
<evidence type="ECO:0000256" key="2">
    <source>
        <dbReference type="ARBA" id="ARBA00022980"/>
    </source>
</evidence>
<dbReference type="GO" id="GO:0003735">
    <property type="term" value="F:structural constituent of ribosome"/>
    <property type="evidence" value="ECO:0007669"/>
    <property type="project" value="InterPro"/>
</dbReference>
<gene>
    <name evidence="5" type="primary">rpsI</name>
    <name evidence="8" type="ORF">CBF29_07465</name>
</gene>
<dbReference type="OrthoDB" id="9803965at2"/>
<dbReference type="AlphaFoldDB" id="A0A430AV75"/>
<dbReference type="RefSeq" id="WP_126809124.1">
    <property type="nucleotide sequence ID" value="NZ_NGKA01000009.1"/>
</dbReference>
<evidence type="ECO:0000256" key="1">
    <source>
        <dbReference type="ARBA" id="ARBA00005251"/>
    </source>
</evidence>
<proteinExistence type="inferred from homology"/>
<evidence type="ECO:0000256" key="4">
    <source>
        <dbReference type="ARBA" id="ARBA00035259"/>
    </source>
</evidence>
<evidence type="ECO:0000256" key="7">
    <source>
        <dbReference type="SAM" id="MobiDB-lite"/>
    </source>
</evidence>
<protein>
    <recommendedName>
        <fullName evidence="4 5">Small ribosomal subunit protein uS9</fullName>
    </recommendedName>
</protein>
<keyword evidence="2 5" id="KW-0689">Ribosomal protein</keyword>
<keyword evidence="3 5" id="KW-0687">Ribonucleoprotein</keyword>
<keyword evidence="9" id="KW-1185">Reference proteome</keyword>
<dbReference type="InterPro" id="IPR000754">
    <property type="entry name" value="Ribosomal_uS9"/>
</dbReference>
<evidence type="ECO:0000256" key="3">
    <source>
        <dbReference type="ARBA" id="ARBA00023274"/>
    </source>
</evidence>
<dbReference type="Gene3D" id="3.30.230.10">
    <property type="match status" value="1"/>
</dbReference>
<comment type="caution">
    <text evidence="8">The sequence shown here is derived from an EMBL/GenBank/DDBJ whole genome shotgun (WGS) entry which is preliminary data.</text>
</comment>
<dbReference type="PROSITE" id="PS00360">
    <property type="entry name" value="RIBOSOMAL_S9"/>
    <property type="match status" value="1"/>
</dbReference>
<accession>A0A430AV75</accession>
<organism evidence="8 9">
    <name type="scientific">Vagococcus elongatus</name>
    <dbReference type="NCBI Taxonomy" id="180344"/>
    <lineage>
        <taxon>Bacteria</taxon>
        <taxon>Bacillati</taxon>
        <taxon>Bacillota</taxon>
        <taxon>Bacilli</taxon>
        <taxon>Lactobacillales</taxon>
        <taxon>Enterococcaceae</taxon>
        <taxon>Vagococcus</taxon>
    </lineage>
</organism>
<dbReference type="InterPro" id="IPR014721">
    <property type="entry name" value="Ribsml_uS5_D2-typ_fold_subgr"/>
</dbReference>
<dbReference type="GO" id="GO:0022627">
    <property type="term" value="C:cytosolic small ribosomal subunit"/>
    <property type="evidence" value="ECO:0007669"/>
    <property type="project" value="TreeGrafter"/>
</dbReference>
<reference evidence="8 9" key="1">
    <citation type="submission" date="2017-05" db="EMBL/GenBank/DDBJ databases">
        <title>Vagococcus spp. assemblies.</title>
        <authorList>
            <person name="Gulvik C.A."/>
        </authorList>
    </citation>
    <scope>NUCLEOTIDE SEQUENCE [LARGE SCALE GENOMIC DNA]</scope>
    <source>
        <strain evidence="8 9">CCUG 51432</strain>
    </source>
</reference>
<name>A0A430AV75_9ENTE</name>
<dbReference type="HAMAP" id="MF_00532_B">
    <property type="entry name" value="Ribosomal_uS9_B"/>
    <property type="match status" value="1"/>
</dbReference>
<dbReference type="GO" id="GO:0003723">
    <property type="term" value="F:RNA binding"/>
    <property type="evidence" value="ECO:0007669"/>
    <property type="project" value="TreeGrafter"/>
</dbReference>
<dbReference type="NCBIfam" id="NF001099">
    <property type="entry name" value="PRK00132.1"/>
    <property type="match status" value="1"/>
</dbReference>
<sequence length="130" mass="14402">MAKVQYFGTGRRKRSVARVRLVPGTGRIIMNNKNIEEYIPHADLREVVNQPFAATATKGAYDVLVNVHGGGYTGQAGATRHGIARALLEVDPDFRAPLKQAGLLTRDSRMVERKKPGKKKARKSSQFSKR</sequence>
<evidence type="ECO:0000256" key="5">
    <source>
        <dbReference type="HAMAP-Rule" id="MF_00532"/>
    </source>
</evidence>
<dbReference type="FunFam" id="3.30.230.10:FF:000001">
    <property type="entry name" value="30S ribosomal protein S9"/>
    <property type="match status" value="1"/>
</dbReference>
<dbReference type="SUPFAM" id="SSF54211">
    <property type="entry name" value="Ribosomal protein S5 domain 2-like"/>
    <property type="match status" value="1"/>
</dbReference>
<evidence type="ECO:0000313" key="8">
    <source>
        <dbReference type="EMBL" id="RSU11949.1"/>
    </source>
</evidence>
<feature type="compositionally biased region" description="Basic residues" evidence="7">
    <location>
        <begin position="115"/>
        <end position="130"/>
    </location>
</feature>
<dbReference type="EMBL" id="NGKA01000009">
    <property type="protein sequence ID" value="RSU11949.1"/>
    <property type="molecule type" value="Genomic_DNA"/>
</dbReference>
<evidence type="ECO:0000313" key="9">
    <source>
        <dbReference type="Proteomes" id="UP000287605"/>
    </source>
</evidence>
<comment type="similarity">
    <text evidence="1 5 6">Belongs to the universal ribosomal protein uS9 family.</text>
</comment>
<dbReference type="Pfam" id="PF00380">
    <property type="entry name" value="Ribosomal_S9"/>
    <property type="match status" value="1"/>
</dbReference>
<feature type="region of interest" description="Disordered" evidence="7">
    <location>
        <begin position="105"/>
        <end position="130"/>
    </location>
</feature>
<dbReference type="PANTHER" id="PTHR21569:SF1">
    <property type="entry name" value="SMALL RIBOSOMAL SUBUNIT PROTEIN US9M"/>
    <property type="match status" value="1"/>
</dbReference>
<dbReference type="GO" id="GO:0006412">
    <property type="term" value="P:translation"/>
    <property type="evidence" value="ECO:0007669"/>
    <property type="project" value="UniProtKB-UniRule"/>
</dbReference>
<dbReference type="InterPro" id="IPR020568">
    <property type="entry name" value="Ribosomal_Su5_D2-typ_SF"/>
</dbReference>